<evidence type="ECO:0000259" key="7">
    <source>
        <dbReference type="PROSITE" id="PS50110"/>
    </source>
</evidence>
<protein>
    <submittedName>
        <fullName evidence="8">DNA-binding response regulator</fullName>
    </submittedName>
</protein>
<keyword evidence="1 5" id="KW-0597">Phosphoprotein</keyword>
<dbReference type="SUPFAM" id="SSF46894">
    <property type="entry name" value="C-terminal effector domain of the bipartite response regulators"/>
    <property type="match status" value="1"/>
</dbReference>
<feature type="modified residue" description="4-aspartylphosphate" evidence="5">
    <location>
        <position position="55"/>
    </location>
</feature>
<keyword evidence="9" id="KW-1185">Reference proteome</keyword>
<dbReference type="PANTHER" id="PTHR43214">
    <property type="entry name" value="TWO-COMPONENT RESPONSE REGULATOR"/>
    <property type="match status" value="1"/>
</dbReference>
<dbReference type="PANTHER" id="PTHR43214:SF24">
    <property type="entry name" value="TRANSCRIPTIONAL REGULATORY PROTEIN NARL-RELATED"/>
    <property type="match status" value="1"/>
</dbReference>
<dbReference type="PROSITE" id="PS50110">
    <property type="entry name" value="RESPONSE_REGULATORY"/>
    <property type="match status" value="1"/>
</dbReference>
<evidence type="ECO:0000256" key="2">
    <source>
        <dbReference type="ARBA" id="ARBA00023015"/>
    </source>
</evidence>
<dbReference type="EMBL" id="MRYD01000080">
    <property type="protein sequence ID" value="OSZ59339.1"/>
    <property type="molecule type" value="Genomic_DNA"/>
</dbReference>
<feature type="domain" description="HTH luxR-type" evidence="6">
    <location>
        <begin position="156"/>
        <end position="221"/>
    </location>
</feature>
<evidence type="ECO:0000256" key="1">
    <source>
        <dbReference type="ARBA" id="ARBA00022553"/>
    </source>
</evidence>
<dbReference type="GO" id="GO:0003677">
    <property type="term" value="F:DNA binding"/>
    <property type="evidence" value="ECO:0007669"/>
    <property type="project" value="UniProtKB-KW"/>
</dbReference>
<dbReference type="InterPro" id="IPR011006">
    <property type="entry name" value="CheY-like_superfamily"/>
</dbReference>
<evidence type="ECO:0000256" key="5">
    <source>
        <dbReference type="PROSITE-ProRule" id="PRU00169"/>
    </source>
</evidence>
<dbReference type="SMART" id="SM00421">
    <property type="entry name" value="HTH_LUXR"/>
    <property type="match status" value="1"/>
</dbReference>
<dbReference type="SUPFAM" id="SSF52172">
    <property type="entry name" value="CheY-like"/>
    <property type="match status" value="1"/>
</dbReference>
<dbReference type="InterPro" id="IPR001789">
    <property type="entry name" value="Sig_transdc_resp-reg_receiver"/>
</dbReference>
<dbReference type="PRINTS" id="PR00038">
    <property type="entry name" value="HTHLUXR"/>
</dbReference>
<dbReference type="SMART" id="SM00448">
    <property type="entry name" value="REC"/>
    <property type="match status" value="1"/>
</dbReference>
<evidence type="ECO:0000256" key="4">
    <source>
        <dbReference type="ARBA" id="ARBA00023163"/>
    </source>
</evidence>
<keyword evidence="4" id="KW-0804">Transcription</keyword>
<dbReference type="Proteomes" id="UP000194266">
    <property type="component" value="Unassembled WGS sequence"/>
</dbReference>
<dbReference type="InterPro" id="IPR016032">
    <property type="entry name" value="Sig_transdc_resp-reg_C-effctor"/>
</dbReference>
<dbReference type="InterPro" id="IPR039420">
    <property type="entry name" value="WalR-like"/>
</dbReference>
<proteinExistence type="predicted"/>
<evidence type="ECO:0000256" key="3">
    <source>
        <dbReference type="ARBA" id="ARBA00023125"/>
    </source>
</evidence>
<sequence length="228" mass="24336">MTIRVLLADDQALLRSAFRVLVDSEPDMEVVGEASDGAEAVRLAKERQADVVLMDIRMPGTDGLAATRLITADPALAHVRIVILTTFEVDDYVVRSLRAGASGFLGKGSEPEELLNAIRVAAGGEALLSPTATKGLIARFLAQGGDGPDGERDPGRADRLDALTVREREVLVLVAGGHSNDEIAERLQVSPLTVKTHVNRAMAKLGARDRAQLVVIAYESGLVRPRVD</sequence>
<comment type="caution">
    <text evidence="8">The sequence shown here is derived from an EMBL/GenBank/DDBJ whole genome shotgun (WGS) entry which is preliminary data.</text>
</comment>
<feature type="domain" description="Response regulatory" evidence="7">
    <location>
        <begin position="4"/>
        <end position="122"/>
    </location>
</feature>
<evidence type="ECO:0000313" key="9">
    <source>
        <dbReference type="Proteomes" id="UP000194266"/>
    </source>
</evidence>
<keyword evidence="3 8" id="KW-0238">DNA-binding</keyword>
<dbReference type="PROSITE" id="PS50043">
    <property type="entry name" value="HTH_LUXR_2"/>
    <property type="match status" value="1"/>
</dbReference>
<keyword evidence="2" id="KW-0805">Transcription regulation</keyword>
<name>A0ABX3YIP0_9ACTN</name>
<dbReference type="Pfam" id="PF00196">
    <property type="entry name" value="GerE"/>
    <property type="match status" value="1"/>
</dbReference>
<dbReference type="Pfam" id="PF00072">
    <property type="entry name" value="Response_reg"/>
    <property type="match status" value="1"/>
</dbReference>
<reference evidence="8 9" key="1">
    <citation type="submission" date="2016-12" db="EMBL/GenBank/DDBJ databases">
        <title>Genome Mining:The Detection of Biosynthetic Gene Clusters to Aid in the Expression of Curamycin A produced by Streptomyces sp. strain CZA14.</title>
        <authorList>
            <person name="Durrell K.A."/>
            <person name="Kirby B.M."/>
            <person name="Khan W."/>
            <person name="Mthethwa T."/>
            <person name="Le Roes-Hill M."/>
        </authorList>
    </citation>
    <scope>NUCLEOTIDE SEQUENCE [LARGE SCALE GENOMIC DNA]</scope>
    <source>
        <strain evidence="8 9">CZA14</strain>
    </source>
</reference>
<evidence type="ECO:0000259" key="6">
    <source>
        <dbReference type="PROSITE" id="PS50043"/>
    </source>
</evidence>
<gene>
    <name evidence="8" type="ORF">OQI_16845</name>
</gene>
<accession>A0ABX3YIP0</accession>
<dbReference type="CDD" id="cd17535">
    <property type="entry name" value="REC_NarL-like"/>
    <property type="match status" value="1"/>
</dbReference>
<dbReference type="CDD" id="cd06170">
    <property type="entry name" value="LuxR_C_like"/>
    <property type="match status" value="1"/>
</dbReference>
<evidence type="ECO:0000313" key="8">
    <source>
        <dbReference type="EMBL" id="OSZ59339.1"/>
    </source>
</evidence>
<organism evidence="8 9">
    <name type="scientific">Streptomyces pharetrae CZA14</name>
    <dbReference type="NCBI Taxonomy" id="1144883"/>
    <lineage>
        <taxon>Bacteria</taxon>
        <taxon>Bacillati</taxon>
        <taxon>Actinomycetota</taxon>
        <taxon>Actinomycetes</taxon>
        <taxon>Kitasatosporales</taxon>
        <taxon>Streptomycetaceae</taxon>
        <taxon>Streptomyces</taxon>
    </lineage>
</organism>
<dbReference type="InterPro" id="IPR058245">
    <property type="entry name" value="NreC/VraR/RcsB-like_REC"/>
</dbReference>
<dbReference type="Gene3D" id="3.40.50.2300">
    <property type="match status" value="1"/>
</dbReference>
<dbReference type="PROSITE" id="PS00622">
    <property type="entry name" value="HTH_LUXR_1"/>
    <property type="match status" value="1"/>
</dbReference>
<dbReference type="RefSeq" id="WP_086170167.1">
    <property type="nucleotide sequence ID" value="NZ_MRYD01000080.1"/>
</dbReference>
<dbReference type="InterPro" id="IPR000792">
    <property type="entry name" value="Tscrpt_reg_LuxR_C"/>
</dbReference>